<dbReference type="Proteomes" id="UP000325313">
    <property type="component" value="Unassembled WGS sequence"/>
</dbReference>
<organism evidence="6 8">
    <name type="scientific">Puccinia graminis f. sp. tritici</name>
    <dbReference type="NCBI Taxonomy" id="56615"/>
    <lineage>
        <taxon>Eukaryota</taxon>
        <taxon>Fungi</taxon>
        <taxon>Dikarya</taxon>
        <taxon>Basidiomycota</taxon>
        <taxon>Pucciniomycotina</taxon>
        <taxon>Pucciniomycetes</taxon>
        <taxon>Pucciniales</taxon>
        <taxon>Pucciniaceae</taxon>
        <taxon>Puccinia</taxon>
    </lineage>
</organism>
<evidence type="ECO:0000256" key="1">
    <source>
        <dbReference type="ARBA" id="ARBA00006795"/>
    </source>
</evidence>
<dbReference type="InterPro" id="IPR040194">
    <property type="entry name" value="Cwf19-like"/>
</dbReference>
<feature type="compositionally biased region" description="Basic and acidic residues" evidence="2">
    <location>
        <begin position="175"/>
        <end position="192"/>
    </location>
</feature>
<comment type="similarity">
    <text evidence="1">Belongs to the CWF19 family.</text>
</comment>
<evidence type="ECO:0000313" key="6">
    <source>
        <dbReference type="EMBL" id="KAA1128205.1"/>
    </source>
</evidence>
<feature type="compositionally biased region" description="Low complexity" evidence="2">
    <location>
        <begin position="319"/>
        <end position="329"/>
    </location>
</feature>
<dbReference type="Pfam" id="PF04677">
    <property type="entry name" value="CwfJ_C_1"/>
    <property type="match status" value="1"/>
</dbReference>
<comment type="caution">
    <text evidence="6">The sequence shown here is derived from an EMBL/GenBank/DDBJ whole genome shotgun (WGS) entry which is preliminary data.</text>
</comment>
<feature type="region of interest" description="Disordered" evidence="2">
    <location>
        <begin position="390"/>
        <end position="412"/>
    </location>
</feature>
<proteinExistence type="inferred from homology"/>
<feature type="compositionally biased region" description="Pro residues" evidence="2">
    <location>
        <begin position="293"/>
        <end position="302"/>
    </location>
</feature>
<evidence type="ECO:0000259" key="4">
    <source>
        <dbReference type="Pfam" id="PF04677"/>
    </source>
</evidence>
<dbReference type="PANTHER" id="PTHR12072:SF5">
    <property type="entry name" value="CWF19-LIKE PROTEIN 2"/>
    <property type="match status" value="1"/>
</dbReference>
<dbReference type="InterPro" id="IPR036265">
    <property type="entry name" value="HIT-like_sf"/>
</dbReference>
<sequence length="787" mass="89156">MKESSRTEKESKHKSSKKKHRSKHKEKRDRTEQEEEESDKWVEKELPSEHVTKSPPIIPKPKHFTPNDGQDNENKETRSSGRESWMISKNGSTGEQGTQEDDFLSGLGTLVSSRVNKEKEDQAKAKENDSLRQSSSSIKRLGADDPDYQPNAQPSQTPVIPGGPGYQWRLTKLKRTYDTAKDENRPIEEVALERYGSLEAWEQANEERRIVEDRRSNSGHESGRSTPRQDSSSYERRYMFTNHEGHGSSSRPNSRAGFRKPNSALNTPEGGRLATNKRVDEIRVGPSTSNPVSPSPSGPSTPIPSVINPLANRASHAGTTKPPTNTTTLNKLQASILKAKMMNPEAVPELEKQYQEALDSQKHDSSSRPTVELIPSLDGRGRMYDIGAGIESEEATSSKPGNKRKKEAKFETRDPKTGELLRFNADDDQISLGQMVRQEKLQAGAADQKDFDVEMASRIMGDAKFENDLDYMDDNADRLARKKMKTDASKRLFAINDYARTRKALESCEFCFKDDGSPPSNLGIISSGTKVYLSCTQFEELVEGHCWIVPMQHCLSTLELDDDVWDEIKNYMKCLMRMFSEKHDKGVVFYETVLSFKHQLHTFIEVVPIPWDLFNDIPAYFRESINSCESEWSQHKKLINFSDRPGGFRRSMVSKLPYFMIQWDYKGEKGFGHVIEGNDEQAASKGDTGAEEDYTSIVDDGLKGSKFPRYFAAEIIGNLLELEPHKWRRPKRIGNHHHHKNHHERSKNNNGSSSGSSNNTLSGLNRTRVDKFLNQLGYSKFDWIGLL</sequence>
<evidence type="ECO:0008006" key="9">
    <source>
        <dbReference type="Google" id="ProtNLM"/>
    </source>
</evidence>
<dbReference type="GO" id="GO:0000398">
    <property type="term" value="P:mRNA splicing, via spliceosome"/>
    <property type="evidence" value="ECO:0007669"/>
    <property type="project" value="TreeGrafter"/>
</dbReference>
<evidence type="ECO:0000259" key="3">
    <source>
        <dbReference type="Pfam" id="PF04676"/>
    </source>
</evidence>
<feature type="domain" description="Cwf19-like C-terminal" evidence="4">
    <location>
        <begin position="496"/>
        <end position="622"/>
    </location>
</feature>
<dbReference type="SUPFAM" id="SSF54197">
    <property type="entry name" value="HIT-like"/>
    <property type="match status" value="1"/>
</dbReference>
<feature type="compositionally biased region" description="Basic residues" evidence="2">
    <location>
        <begin position="14"/>
        <end position="27"/>
    </location>
</feature>
<feature type="domain" description="Cwf19-like protein C-terminal" evidence="3">
    <location>
        <begin position="631"/>
        <end position="740"/>
    </location>
</feature>
<evidence type="ECO:0000313" key="7">
    <source>
        <dbReference type="Proteomes" id="UP000324748"/>
    </source>
</evidence>
<reference evidence="7 8" key="1">
    <citation type="submission" date="2019-05" db="EMBL/GenBank/DDBJ databases">
        <title>Emergence of the Ug99 lineage of the wheat stem rust pathogen through somatic hybridization.</title>
        <authorList>
            <person name="Li F."/>
            <person name="Upadhyaya N.M."/>
            <person name="Sperschneider J."/>
            <person name="Matny O."/>
            <person name="Nguyen-Phuc H."/>
            <person name="Mago R."/>
            <person name="Raley C."/>
            <person name="Miller M.E."/>
            <person name="Silverstein K.A.T."/>
            <person name="Henningsen E."/>
            <person name="Hirsch C.D."/>
            <person name="Visser B."/>
            <person name="Pretorius Z.A."/>
            <person name="Steffenson B.J."/>
            <person name="Schwessinger B."/>
            <person name="Dodds P.N."/>
            <person name="Figueroa M."/>
        </authorList>
    </citation>
    <scope>NUCLEOTIDE SEQUENCE [LARGE SCALE GENOMIC DNA]</scope>
    <source>
        <strain evidence="5">21-0</strain>
        <strain evidence="6 8">Ug99</strain>
    </source>
</reference>
<feature type="compositionally biased region" description="Basic and acidic residues" evidence="2">
    <location>
        <begin position="72"/>
        <end position="81"/>
    </location>
</feature>
<feature type="compositionally biased region" description="Basic and acidic residues" evidence="2">
    <location>
        <begin position="1"/>
        <end position="13"/>
    </location>
</feature>
<feature type="compositionally biased region" description="Low complexity" evidence="2">
    <location>
        <begin position="748"/>
        <end position="763"/>
    </location>
</feature>
<dbReference type="AlphaFoldDB" id="A0A5B0RT31"/>
<dbReference type="Pfam" id="PF04676">
    <property type="entry name" value="CwfJ_C_2"/>
    <property type="match status" value="1"/>
</dbReference>
<protein>
    <recommendedName>
        <fullName evidence="9">Cwf19-like C-terminal domain-containing protein</fullName>
    </recommendedName>
</protein>
<evidence type="ECO:0000313" key="8">
    <source>
        <dbReference type="Proteomes" id="UP000325313"/>
    </source>
</evidence>
<keyword evidence="7" id="KW-1185">Reference proteome</keyword>
<feature type="compositionally biased region" description="Basic and acidic residues" evidence="2">
    <location>
        <begin position="39"/>
        <end position="52"/>
    </location>
</feature>
<feature type="region of interest" description="Disordered" evidence="2">
    <location>
        <begin position="1"/>
        <end position="329"/>
    </location>
</feature>
<feature type="compositionally biased region" description="Basic and acidic residues" evidence="2">
    <location>
        <begin position="205"/>
        <end position="223"/>
    </location>
</feature>
<feature type="region of interest" description="Disordered" evidence="2">
    <location>
        <begin position="731"/>
        <end position="763"/>
    </location>
</feature>
<feature type="compositionally biased region" description="Basic and acidic residues" evidence="2">
    <location>
        <begin position="115"/>
        <end position="130"/>
    </location>
</feature>
<dbReference type="OrthoDB" id="2113965at2759"/>
<gene>
    <name evidence="5" type="ORF">PGT21_011610</name>
    <name evidence="6" type="ORF">PGTUg99_005857</name>
</gene>
<evidence type="ECO:0000256" key="2">
    <source>
        <dbReference type="SAM" id="MobiDB-lite"/>
    </source>
</evidence>
<dbReference type="Gene3D" id="3.30.428.10">
    <property type="entry name" value="HIT-like"/>
    <property type="match status" value="1"/>
</dbReference>
<dbReference type="EMBL" id="VDEP01000143">
    <property type="protein sequence ID" value="KAA1128205.1"/>
    <property type="molecule type" value="Genomic_DNA"/>
</dbReference>
<dbReference type="GO" id="GO:0071014">
    <property type="term" value="C:post-mRNA release spliceosomal complex"/>
    <property type="evidence" value="ECO:0007669"/>
    <property type="project" value="TreeGrafter"/>
</dbReference>
<accession>A0A5B0RT31</accession>
<feature type="compositionally biased region" description="Basic and acidic residues" evidence="2">
    <location>
        <begin position="233"/>
        <end position="246"/>
    </location>
</feature>
<dbReference type="InterPro" id="IPR006767">
    <property type="entry name" value="Cwf19-like_C_dom-2"/>
</dbReference>
<dbReference type="PANTHER" id="PTHR12072">
    <property type="entry name" value="CWF19, CELL CYCLE CONTROL PROTEIN"/>
    <property type="match status" value="1"/>
</dbReference>
<feature type="compositionally biased region" description="Polar residues" evidence="2">
    <location>
        <begin position="87"/>
        <end position="97"/>
    </location>
</feature>
<dbReference type="InterPro" id="IPR006768">
    <property type="entry name" value="Cwf19-like_C_dom-1"/>
</dbReference>
<feature type="compositionally biased region" description="Basic residues" evidence="2">
    <location>
        <begin position="731"/>
        <end position="745"/>
    </location>
</feature>
<evidence type="ECO:0000313" key="5">
    <source>
        <dbReference type="EMBL" id="KAA1104127.1"/>
    </source>
</evidence>
<dbReference type="EMBL" id="VSWC01000041">
    <property type="protein sequence ID" value="KAA1104127.1"/>
    <property type="molecule type" value="Genomic_DNA"/>
</dbReference>
<dbReference type="Proteomes" id="UP000324748">
    <property type="component" value="Unassembled WGS sequence"/>
</dbReference>
<name>A0A5B0RT31_PUCGR</name>